<dbReference type="AlphaFoldDB" id="A0A9D2BMA2"/>
<gene>
    <name evidence="2" type="ORF">H9980_05125</name>
</gene>
<evidence type="ECO:0000313" key="3">
    <source>
        <dbReference type="Proteomes" id="UP000886724"/>
    </source>
</evidence>
<dbReference type="InterPro" id="IPR041183">
    <property type="entry name" value="Cyclophilin-like"/>
</dbReference>
<organism evidence="2 3">
    <name type="scientific">Candidatus Erysipelatoclostridium merdavium</name>
    <dbReference type="NCBI Taxonomy" id="2838566"/>
    <lineage>
        <taxon>Bacteria</taxon>
        <taxon>Bacillati</taxon>
        <taxon>Bacillota</taxon>
        <taxon>Erysipelotrichia</taxon>
        <taxon>Erysipelotrichales</taxon>
        <taxon>Erysipelotrichales incertae sedis</taxon>
    </lineage>
</organism>
<dbReference type="SUPFAM" id="SSF50891">
    <property type="entry name" value="Cyclophilin-like"/>
    <property type="match status" value="1"/>
</dbReference>
<evidence type="ECO:0000313" key="2">
    <source>
        <dbReference type="EMBL" id="HIX81341.1"/>
    </source>
</evidence>
<dbReference type="Pfam" id="PF18050">
    <property type="entry name" value="Cyclophil_like2"/>
    <property type="match status" value="1"/>
</dbReference>
<dbReference type="EMBL" id="DXET01000113">
    <property type="protein sequence ID" value="HIX81341.1"/>
    <property type="molecule type" value="Genomic_DNA"/>
</dbReference>
<protein>
    <recommendedName>
        <fullName evidence="1">Cyclophilin-like domain-containing protein</fullName>
    </recommendedName>
</protein>
<dbReference type="Proteomes" id="UP000886724">
    <property type="component" value="Unassembled WGS sequence"/>
</dbReference>
<dbReference type="InterPro" id="IPR029000">
    <property type="entry name" value="Cyclophilin-like_dom_sf"/>
</dbReference>
<name>A0A9D2BMA2_9FIRM</name>
<reference evidence="2" key="2">
    <citation type="submission" date="2021-04" db="EMBL/GenBank/DDBJ databases">
        <authorList>
            <person name="Gilroy R."/>
        </authorList>
    </citation>
    <scope>NUCLEOTIDE SEQUENCE</scope>
    <source>
        <strain evidence="2">ChiGjej1B1-14440</strain>
    </source>
</reference>
<sequence length="116" mass="13093">MIIQIGNVDLKVLLVDNEATRSLIERLKNGPITIAMNDYAKMEKVGDLGFSLPTDDKYTTTKSGDLILYLGHMFVIYYRPNTWNFTRLGTIENISDNQLQDLLGKGDVVVTLLLEK</sequence>
<feature type="domain" description="Cyclophilin-like" evidence="1">
    <location>
        <begin position="3"/>
        <end position="112"/>
    </location>
</feature>
<reference evidence="2" key="1">
    <citation type="journal article" date="2021" name="PeerJ">
        <title>Extensive microbial diversity within the chicken gut microbiome revealed by metagenomics and culture.</title>
        <authorList>
            <person name="Gilroy R."/>
            <person name="Ravi A."/>
            <person name="Getino M."/>
            <person name="Pursley I."/>
            <person name="Horton D.L."/>
            <person name="Alikhan N.F."/>
            <person name="Baker D."/>
            <person name="Gharbi K."/>
            <person name="Hall N."/>
            <person name="Watson M."/>
            <person name="Adriaenssens E.M."/>
            <person name="Foster-Nyarko E."/>
            <person name="Jarju S."/>
            <person name="Secka A."/>
            <person name="Antonio M."/>
            <person name="Oren A."/>
            <person name="Chaudhuri R.R."/>
            <person name="La Ragione R."/>
            <person name="Hildebrand F."/>
            <person name="Pallen M.J."/>
        </authorList>
    </citation>
    <scope>NUCLEOTIDE SEQUENCE</scope>
    <source>
        <strain evidence="2">ChiGjej1B1-14440</strain>
    </source>
</reference>
<accession>A0A9D2BMA2</accession>
<evidence type="ECO:0000259" key="1">
    <source>
        <dbReference type="Pfam" id="PF18050"/>
    </source>
</evidence>
<comment type="caution">
    <text evidence="2">The sequence shown here is derived from an EMBL/GenBank/DDBJ whole genome shotgun (WGS) entry which is preliminary data.</text>
</comment>
<proteinExistence type="predicted"/>